<evidence type="ECO:0000256" key="4">
    <source>
        <dbReference type="ARBA" id="ARBA00022840"/>
    </source>
</evidence>
<comment type="caution">
    <text evidence="7">The sequence shown here is derived from an EMBL/GenBank/DDBJ whole genome shotgun (WGS) entry which is preliminary data.</text>
</comment>
<dbReference type="PANTHER" id="PTHR43820:SF4">
    <property type="entry name" value="HIGH-AFFINITY BRANCHED-CHAIN AMINO ACID TRANSPORT ATP-BINDING PROTEIN LIVF"/>
    <property type="match status" value="1"/>
</dbReference>
<dbReference type="Pfam" id="PF00005">
    <property type="entry name" value="ABC_tran"/>
    <property type="match status" value="1"/>
</dbReference>
<dbReference type="CDD" id="cd03224">
    <property type="entry name" value="ABC_TM1139_LivF_branched"/>
    <property type="match status" value="1"/>
</dbReference>
<keyword evidence="3" id="KW-0547">Nucleotide-binding</keyword>
<evidence type="ECO:0000313" key="7">
    <source>
        <dbReference type="EMBL" id="GAA1101442.1"/>
    </source>
</evidence>
<dbReference type="PROSITE" id="PS50893">
    <property type="entry name" value="ABC_TRANSPORTER_2"/>
    <property type="match status" value="1"/>
</dbReference>
<accession>A0ABP4EBI2</accession>
<organism evidence="7 8">
    <name type="scientific">Nocardioides dubius</name>
    <dbReference type="NCBI Taxonomy" id="317019"/>
    <lineage>
        <taxon>Bacteria</taxon>
        <taxon>Bacillati</taxon>
        <taxon>Actinomycetota</taxon>
        <taxon>Actinomycetes</taxon>
        <taxon>Propionibacteriales</taxon>
        <taxon>Nocardioidaceae</taxon>
        <taxon>Nocardioides</taxon>
    </lineage>
</organism>
<keyword evidence="2" id="KW-0813">Transport</keyword>
<keyword evidence="8" id="KW-1185">Reference proteome</keyword>
<dbReference type="SMART" id="SM00382">
    <property type="entry name" value="AAA"/>
    <property type="match status" value="1"/>
</dbReference>
<evidence type="ECO:0000313" key="8">
    <source>
        <dbReference type="Proteomes" id="UP001501581"/>
    </source>
</evidence>
<keyword evidence="4 7" id="KW-0067">ATP-binding</keyword>
<protein>
    <submittedName>
        <fullName evidence="7">ABC transporter ATP-binding protein</fullName>
    </submittedName>
</protein>
<dbReference type="PANTHER" id="PTHR43820">
    <property type="entry name" value="HIGH-AFFINITY BRANCHED-CHAIN AMINO ACID TRANSPORT ATP-BINDING PROTEIN LIVF"/>
    <property type="match status" value="1"/>
</dbReference>
<dbReference type="Gene3D" id="3.40.50.300">
    <property type="entry name" value="P-loop containing nucleotide triphosphate hydrolases"/>
    <property type="match status" value="1"/>
</dbReference>
<name>A0ABP4EBI2_9ACTN</name>
<dbReference type="SUPFAM" id="SSF52540">
    <property type="entry name" value="P-loop containing nucleoside triphosphate hydrolases"/>
    <property type="match status" value="1"/>
</dbReference>
<evidence type="ECO:0000256" key="2">
    <source>
        <dbReference type="ARBA" id="ARBA00022448"/>
    </source>
</evidence>
<dbReference type="InterPro" id="IPR017871">
    <property type="entry name" value="ABC_transporter-like_CS"/>
</dbReference>
<feature type="domain" description="ABC transporter" evidence="6">
    <location>
        <begin position="6"/>
        <end position="235"/>
    </location>
</feature>
<dbReference type="InterPro" id="IPR052156">
    <property type="entry name" value="BCAA_Transport_ATP-bd_LivF"/>
</dbReference>
<proteinExistence type="inferred from homology"/>
<dbReference type="EMBL" id="BAAALG010000008">
    <property type="protein sequence ID" value="GAA1101442.1"/>
    <property type="molecule type" value="Genomic_DNA"/>
</dbReference>
<evidence type="ECO:0000256" key="3">
    <source>
        <dbReference type="ARBA" id="ARBA00022741"/>
    </source>
</evidence>
<keyword evidence="5" id="KW-0029">Amino-acid transport</keyword>
<comment type="similarity">
    <text evidence="1">Belongs to the ABC transporter superfamily.</text>
</comment>
<dbReference type="Proteomes" id="UP001501581">
    <property type="component" value="Unassembled WGS sequence"/>
</dbReference>
<dbReference type="InterPro" id="IPR027417">
    <property type="entry name" value="P-loop_NTPase"/>
</dbReference>
<dbReference type="GO" id="GO:0005524">
    <property type="term" value="F:ATP binding"/>
    <property type="evidence" value="ECO:0007669"/>
    <property type="project" value="UniProtKB-KW"/>
</dbReference>
<dbReference type="InterPro" id="IPR003439">
    <property type="entry name" value="ABC_transporter-like_ATP-bd"/>
</dbReference>
<evidence type="ECO:0000256" key="5">
    <source>
        <dbReference type="ARBA" id="ARBA00022970"/>
    </source>
</evidence>
<evidence type="ECO:0000256" key="1">
    <source>
        <dbReference type="ARBA" id="ARBA00005417"/>
    </source>
</evidence>
<dbReference type="PROSITE" id="PS00211">
    <property type="entry name" value="ABC_TRANSPORTER_1"/>
    <property type="match status" value="1"/>
</dbReference>
<evidence type="ECO:0000259" key="6">
    <source>
        <dbReference type="PROSITE" id="PS50893"/>
    </source>
</evidence>
<gene>
    <name evidence="7" type="ORF">GCM10009668_19610</name>
</gene>
<sequence length="236" mass="24869">MTEPMLAVREIRAGYGQIEVLHGVSVEVRPGQVLGVLGPNGAGKTSLVRVISGELRPTAGQVAVAGVDVTGARPERLARAGVATVPEGRGIFPSLSVAEHLRLLARDRREAKALQEHAFSVFPKLAERRNQVAGTMSGGEQQMLALARAVVLRRPLIVIDELSMGLAPQIVESLYQHVADLARDGSTIVLVEQFVHDILGIADQAVVLAHGQVVADGPPTEIADVLADHYLGAGAS</sequence>
<dbReference type="InterPro" id="IPR003593">
    <property type="entry name" value="AAA+_ATPase"/>
</dbReference>
<reference evidence="8" key="1">
    <citation type="journal article" date="2019" name="Int. J. Syst. Evol. Microbiol.">
        <title>The Global Catalogue of Microorganisms (GCM) 10K type strain sequencing project: providing services to taxonomists for standard genome sequencing and annotation.</title>
        <authorList>
            <consortium name="The Broad Institute Genomics Platform"/>
            <consortium name="The Broad Institute Genome Sequencing Center for Infectious Disease"/>
            <person name="Wu L."/>
            <person name="Ma J."/>
        </authorList>
    </citation>
    <scope>NUCLEOTIDE SEQUENCE [LARGE SCALE GENOMIC DNA]</scope>
    <source>
        <strain evidence="8">JCM 13008</strain>
    </source>
</reference>